<name>A0A5C6E0G2_9BACT</name>
<dbReference type="PANTHER" id="PTHR30504:SF2">
    <property type="entry name" value="GLUCANS BIOSYNTHESIS PROTEIN G"/>
    <property type="match status" value="1"/>
</dbReference>
<dbReference type="InterPro" id="IPR014438">
    <property type="entry name" value="Glucan_biosyn_MdoG/MdoD"/>
</dbReference>
<reference evidence="3 4" key="1">
    <citation type="submission" date="2019-02" db="EMBL/GenBank/DDBJ databases">
        <title>Deep-cultivation of Planctomycetes and their phenomic and genomic characterization uncovers novel biology.</title>
        <authorList>
            <person name="Wiegand S."/>
            <person name="Jogler M."/>
            <person name="Boedeker C."/>
            <person name="Pinto D."/>
            <person name="Vollmers J."/>
            <person name="Rivas-Marin E."/>
            <person name="Kohn T."/>
            <person name="Peeters S.H."/>
            <person name="Heuer A."/>
            <person name="Rast P."/>
            <person name="Oberbeckmann S."/>
            <person name="Bunk B."/>
            <person name="Jeske O."/>
            <person name="Meyerdierks A."/>
            <person name="Storesund J.E."/>
            <person name="Kallscheuer N."/>
            <person name="Luecker S."/>
            <person name="Lage O.M."/>
            <person name="Pohl T."/>
            <person name="Merkel B.J."/>
            <person name="Hornburger P."/>
            <person name="Mueller R.-W."/>
            <person name="Bruemmer F."/>
            <person name="Labrenz M."/>
            <person name="Spormann A.M."/>
            <person name="Op Den Camp H."/>
            <person name="Overmann J."/>
            <person name="Amann R."/>
            <person name="Jetten M.S.M."/>
            <person name="Mascher T."/>
            <person name="Medema M.H."/>
            <person name="Devos D.P."/>
            <person name="Kaster A.-K."/>
            <person name="Ovreas L."/>
            <person name="Rohde M."/>
            <person name="Galperin M.Y."/>
            <person name="Jogler C."/>
        </authorList>
    </citation>
    <scope>NUCLEOTIDE SEQUENCE [LARGE SCALE GENOMIC DNA]</scope>
    <source>
        <strain evidence="3 4">Q31b</strain>
    </source>
</reference>
<dbReference type="PANTHER" id="PTHR30504">
    <property type="entry name" value="GLUCANS BIOSYNTHESIS PROTEIN"/>
    <property type="match status" value="1"/>
</dbReference>
<feature type="domain" description="Glucan biosynthesis periplasmic MdoG C-terminal" evidence="2">
    <location>
        <begin position="122"/>
        <end position="597"/>
    </location>
</feature>
<comment type="caution">
    <text evidence="3">The sequence shown here is derived from an EMBL/GenBank/DDBJ whole genome shotgun (WGS) entry which is preliminary data.</text>
</comment>
<dbReference type="GO" id="GO:0003824">
    <property type="term" value="F:catalytic activity"/>
    <property type="evidence" value="ECO:0007669"/>
    <property type="project" value="InterPro"/>
</dbReference>
<dbReference type="OrthoDB" id="335750at2"/>
<dbReference type="AlphaFoldDB" id="A0A5C6E0G2"/>
<dbReference type="GO" id="GO:0030288">
    <property type="term" value="C:outer membrane-bounded periplasmic space"/>
    <property type="evidence" value="ECO:0007669"/>
    <property type="project" value="TreeGrafter"/>
</dbReference>
<dbReference type="SUPFAM" id="SSF74650">
    <property type="entry name" value="Galactose mutarotase-like"/>
    <property type="match status" value="1"/>
</dbReference>
<protein>
    <submittedName>
        <fullName evidence="3">Glucans biosynthesis protein G</fullName>
    </submittedName>
</protein>
<dbReference type="InterPro" id="IPR014718">
    <property type="entry name" value="GH-type_carb-bd"/>
</dbReference>
<evidence type="ECO:0000313" key="4">
    <source>
        <dbReference type="Proteomes" id="UP000315471"/>
    </source>
</evidence>
<dbReference type="Gene3D" id="2.70.98.10">
    <property type="match status" value="1"/>
</dbReference>
<dbReference type="Pfam" id="PF04349">
    <property type="entry name" value="MdoG"/>
    <property type="match status" value="1"/>
</dbReference>
<evidence type="ECO:0000313" key="3">
    <source>
        <dbReference type="EMBL" id="TWU41457.1"/>
    </source>
</evidence>
<dbReference type="Proteomes" id="UP000315471">
    <property type="component" value="Unassembled WGS sequence"/>
</dbReference>
<proteinExistence type="predicted"/>
<dbReference type="GO" id="GO:0051274">
    <property type="term" value="P:beta-glucan biosynthetic process"/>
    <property type="evidence" value="ECO:0007669"/>
    <property type="project" value="TreeGrafter"/>
</dbReference>
<dbReference type="EMBL" id="SJPY01000004">
    <property type="protein sequence ID" value="TWU41457.1"/>
    <property type="molecule type" value="Genomic_DNA"/>
</dbReference>
<dbReference type="GO" id="GO:0030246">
    <property type="term" value="F:carbohydrate binding"/>
    <property type="evidence" value="ECO:0007669"/>
    <property type="project" value="InterPro"/>
</dbReference>
<organism evidence="3 4">
    <name type="scientific">Novipirellula aureliae</name>
    <dbReference type="NCBI Taxonomy" id="2527966"/>
    <lineage>
        <taxon>Bacteria</taxon>
        <taxon>Pseudomonadati</taxon>
        <taxon>Planctomycetota</taxon>
        <taxon>Planctomycetia</taxon>
        <taxon>Pirellulales</taxon>
        <taxon>Pirellulaceae</taxon>
        <taxon>Novipirellula</taxon>
    </lineage>
</organism>
<sequence>MSAGCIEGLLAFPQHSSSSFGVVMASVIASKTLVPRLPGITEAAENSQPLRPENHARRVCTAHDLHPGCAFGRKLSLWVLSMRFGFVLILSILLIDESGVYAQPAGIEESTAIAMTDIRSYGSLQQLAKRTSEQPYISAAPLDDVLANLDYEQYREIHFRHDQAVWKETDSPFWLETFHRGFVQRDRVSLFTIEDSKVEEIRFSPDNFRYGTETEHVLTKRLASLVDAGHAGVRVVGCFPKATDVQEMLTFLGSSYFRGRSSDTVYGSSARGLAVNIGLPCSEEFPAFTAFWIQKAKPMDKTLSIMALLDSPSLSGAYAFEFEPGTMGTTVDVRSSLYFREIPEKIGIAPITSMWMWGDGLEGPELDNRPSVHDADGLLIRDRQGDRIWRPFARQSYPSVTRIATSGVAGFGLIQRNRDFEHYQDSNAQYHRRPNVWIEPLNHWEKGSIELLELPGAHEGVDNIGAYWVPQQPPRLGEPYNLHYRVHFSSQEIGGDSNVAKATQLSVERSEQRNRDFKRIKLDVRFAGQILENIDPQSLIVDAHTVRGNLISKTVKKTTQGDRLVSLEIEPIEHAPVEVTVALMHAGKDVSERFVYLCPDETPKFMYPQIYTRKE</sequence>
<accession>A0A5C6E0G2</accession>
<keyword evidence="4" id="KW-1185">Reference proteome</keyword>
<evidence type="ECO:0000256" key="1">
    <source>
        <dbReference type="ARBA" id="ARBA00004418"/>
    </source>
</evidence>
<gene>
    <name evidence="3" type="primary">mdoG</name>
    <name evidence="3" type="ORF">Q31b_29040</name>
</gene>
<dbReference type="InterPro" id="IPR007444">
    <property type="entry name" value="Glucan_biosyn_MdoG_C"/>
</dbReference>
<dbReference type="InterPro" id="IPR011013">
    <property type="entry name" value="Gal_mutarotase_sf_dom"/>
</dbReference>
<evidence type="ECO:0000259" key="2">
    <source>
        <dbReference type="Pfam" id="PF04349"/>
    </source>
</evidence>
<comment type="subcellular location">
    <subcellularLocation>
        <location evidence="1">Periplasm</location>
    </subcellularLocation>
</comment>